<name>A0AA96GMW5_9BACT</name>
<dbReference type="RefSeq" id="WP_312742849.1">
    <property type="nucleotide sequence ID" value="NZ_CP116968.1"/>
</dbReference>
<dbReference type="PANTHER" id="PTHR40940">
    <property type="entry name" value="PROTEIN BATD-RELATED"/>
    <property type="match status" value="1"/>
</dbReference>
<dbReference type="Pfam" id="PF13584">
    <property type="entry name" value="BatD"/>
    <property type="match status" value="1"/>
</dbReference>
<protein>
    <submittedName>
        <fullName evidence="3">BatD family protein</fullName>
    </submittedName>
</protein>
<dbReference type="InterPro" id="IPR025738">
    <property type="entry name" value="BatD"/>
</dbReference>
<dbReference type="Proteomes" id="UP001302494">
    <property type="component" value="Chromosome"/>
</dbReference>
<proteinExistence type="predicted"/>
<feature type="domain" description="DUF7939" evidence="2">
    <location>
        <begin position="488"/>
        <end position="577"/>
    </location>
</feature>
<evidence type="ECO:0000313" key="3">
    <source>
        <dbReference type="EMBL" id="WNM61129.1"/>
    </source>
</evidence>
<evidence type="ECO:0000259" key="2">
    <source>
        <dbReference type="Pfam" id="PF25607"/>
    </source>
</evidence>
<dbReference type="InterPro" id="IPR057699">
    <property type="entry name" value="DUF7939"/>
</dbReference>
<sequence length="598" mass="67424">MRILRWIWVMVFCLGFMGLDTPVSAQSVRAYVDRNPVMADETFQLIVETDQTSSGESPEWQILDADFDVLGTTQSQQTSIINMQTTSVVRWIATLAPKRTGTVTIPPIHVGAHQTGSIQLEVNEPNHTREANEIQDIFLEADVDSHVSYLQGQVLLTLRLVSAISVQEGRLDEPEMDWGIVERVGKDVSYESTRNGRRYHITERRYVITSQQSGRQVIPPVLFSGTVQEGRTRGTLFEELFGNRPGSLGRDPFKTSRSIHRRSPKIAINVKNFPSDLNGRFWLPAKNLTLTETWSGDTDTLQIGDSPTRTIVMRATGQRGEQLPEVPVPSPPIVKIYPDKAKTQTDFDGKWIVGSREEKYVFVPTQPGTVTLPAIHVPWWNIETDQWEEATLPAKVLTVLGTPQPASSGQIPTSVPDLPVSSTASDRQKMDVQFGTSDRDRPLPWRWITGGCFTLWVVTLVAWWRERHKRNERGQDMAKRNDGKLESERDAIQGVKAACFEQSAEKTRAALLQWASLKEKGRPCRSLKSVERLLSQPVHDPAAISAAIWNLDRTLYTTSAEKQNWDGRQFWETVKPAITAKPSKSHKHVKELPPLYLH</sequence>
<gene>
    <name evidence="3" type="ORF">PQG83_15385</name>
</gene>
<reference evidence="3 4" key="1">
    <citation type="submission" date="2023-01" db="EMBL/GenBank/DDBJ databases">
        <title>Cultivation and genomic characterization of new, ubiquitous marine nitrite-oxidizing bacteria from the Nitrospirales.</title>
        <authorList>
            <person name="Mueller A.J."/>
            <person name="Daebeler A."/>
            <person name="Herbold C.W."/>
            <person name="Kirkegaard R.H."/>
            <person name="Daims H."/>
        </authorList>
    </citation>
    <scope>NUCLEOTIDE SEQUENCE [LARGE SCALE GENOMIC DNA]</scope>
    <source>
        <strain evidence="3 4">DK</strain>
    </source>
</reference>
<dbReference type="EMBL" id="CP116968">
    <property type="protein sequence ID" value="WNM61129.1"/>
    <property type="molecule type" value="Genomic_DNA"/>
</dbReference>
<dbReference type="PANTHER" id="PTHR40940:SF1">
    <property type="entry name" value="PROTEIN BATD"/>
    <property type="match status" value="1"/>
</dbReference>
<keyword evidence="4" id="KW-1185">Reference proteome</keyword>
<dbReference type="AlphaFoldDB" id="A0AA96GMW5"/>
<organism evidence="3 4">
    <name type="scientific">Candidatus Nitrospira neomarina</name>
    <dbReference type="NCBI Taxonomy" id="3020899"/>
    <lineage>
        <taxon>Bacteria</taxon>
        <taxon>Pseudomonadati</taxon>
        <taxon>Nitrospirota</taxon>
        <taxon>Nitrospiria</taxon>
        <taxon>Nitrospirales</taxon>
        <taxon>Nitrospiraceae</taxon>
        <taxon>Nitrospira</taxon>
    </lineage>
</organism>
<dbReference type="Pfam" id="PF25607">
    <property type="entry name" value="DUF7939"/>
    <property type="match status" value="1"/>
</dbReference>
<feature type="region of interest" description="Disordered" evidence="1">
    <location>
        <begin position="405"/>
        <end position="427"/>
    </location>
</feature>
<evidence type="ECO:0000313" key="4">
    <source>
        <dbReference type="Proteomes" id="UP001302494"/>
    </source>
</evidence>
<evidence type="ECO:0000256" key="1">
    <source>
        <dbReference type="SAM" id="MobiDB-lite"/>
    </source>
</evidence>
<accession>A0AA96GMW5</accession>
<dbReference type="KEGG" id="nneo:PQG83_15385"/>